<feature type="compositionally biased region" description="Basic residues" evidence="1">
    <location>
        <begin position="28"/>
        <end position="47"/>
    </location>
</feature>
<comment type="caution">
    <text evidence="3">The sequence shown here is derived from an EMBL/GenBank/DDBJ whole genome shotgun (WGS) entry which is preliminary data.</text>
</comment>
<evidence type="ECO:0000256" key="1">
    <source>
        <dbReference type="SAM" id="MobiDB-lite"/>
    </source>
</evidence>
<dbReference type="Proteomes" id="UP000783686">
    <property type="component" value="Unassembled WGS sequence"/>
</dbReference>
<evidence type="ECO:0000256" key="2">
    <source>
        <dbReference type="SAM" id="SignalP"/>
    </source>
</evidence>
<evidence type="ECO:0000313" key="4">
    <source>
        <dbReference type="Proteomes" id="UP000614601"/>
    </source>
</evidence>
<sequence>MKIVYAVLCVVIMVFALGVEAQSSKASRPPHHHRHHFTGSPRPHGHGSSHPTRTPFGIMQKIKNFFHV</sequence>
<gene>
    <name evidence="3" type="ORF">BOKJ2_LOCUS2999</name>
</gene>
<feature type="chain" id="PRO_5036408241" evidence="2">
    <location>
        <begin position="22"/>
        <end position="68"/>
    </location>
</feature>
<keyword evidence="2" id="KW-0732">Signal</keyword>
<dbReference type="EMBL" id="CAJFCW020000002">
    <property type="protein sequence ID" value="CAG9090620.1"/>
    <property type="molecule type" value="Genomic_DNA"/>
</dbReference>
<dbReference type="Proteomes" id="UP000614601">
    <property type="component" value="Unassembled WGS sequence"/>
</dbReference>
<feature type="region of interest" description="Disordered" evidence="1">
    <location>
        <begin position="23"/>
        <end position="55"/>
    </location>
</feature>
<dbReference type="AlphaFoldDB" id="A0A811K2C0"/>
<proteinExistence type="predicted"/>
<protein>
    <submittedName>
        <fullName evidence="3">Uncharacterized protein</fullName>
    </submittedName>
</protein>
<feature type="signal peptide" evidence="2">
    <location>
        <begin position="1"/>
        <end position="21"/>
    </location>
</feature>
<organism evidence="3 4">
    <name type="scientific">Bursaphelenchus okinawaensis</name>
    <dbReference type="NCBI Taxonomy" id="465554"/>
    <lineage>
        <taxon>Eukaryota</taxon>
        <taxon>Metazoa</taxon>
        <taxon>Ecdysozoa</taxon>
        <taxon>Nematoda</taxon>
        <taxon>Chromadorea</taxon>
        <taxon>Rhabditida</taxon>
        <taxon>Tylenchina</taxon>
        <taxon>Tylenchomorpha</taxon>
        <taxon>Aphelenchoidea</taxon>
        <taxon>Aphelenchoididae</taxon>
        <taxon>Bursaphelenchus</taxon>
    </lineage>
</organism>
<keyword evidence="4" id="KW-1185">Reference proteome</keyword>
<reference evidence="3" key="1">
    <citation type="submission" date="2020-09" db="EMBL/GenBank/DDBJ databases">
        <authorList>
            <person name="Kikuchi T."/>
        </authorList>
    </citation>
    <scope>NUCLEOTIDE SEQUENCE</scope>
    <source>
        <strain evidence="3">SH1</strain>
    </source>
</reference>
<name>A0A811K2C0_9BILA</name>
<accession>A0A811K2C0</accession>
<dbReference type="EMBL" id="CAJFDH010000002">
    <property type="protein sequence ID" value="CAD5210061.1"/>
    <property type="molecule type" value="Genomic_DNA"/>
</dbReference>
<evidence type="ECO:0000313" key="3">
    <source>
        <dbReference type="EMBL" id="CAD5210061.1"/>
    </source>
</evidence>